<feature type="compositionally biased region" description="Basic and acidic residues" evidence="4">
    <location>
        <begin position="1080"/>
        <end position="1094"/>
    </location>
</feature>
<sequence length="2762" mass="294176">MRRFLSWACSLQMVLALLLTFLPGLAVNPAAAHAETEALRVRAKEALPGTPEQMAGTSRGLPSLVDTAVTQPKAGKSKSRAADGHVRPKGALPVEQRALVTSTAADEPCRGYTVWYARNYAAGEQVAYMNSARQWRVWTAGRLGAPGLVAPGSQNDFGYWIDSGGCLTTNPDPVQNPPSLVEVFPYDGMLVSSLTPVLGARGYSNAGSWVLYSFSVCLKGTTSGCRNSGSLGPGQWRVPASAKLEWGKEYTWTVTVSDHLNGLTTSWTGSFTTGVRQPSVSSLLSTPNPGGQEFLPATGNYTTNFTDVTVPTAGLPLSVMRSYNSLDPRRDGMFGAGWSTPWDAKVVPESTRGRPVGEWRMDEGSGTTAADASGGGHPITANGTAAWGTGRVGKAVTLDGQGALGTTGQVVHTNKSFSVSAWVKLGRGDQDMAVVSQDGAVNSGFKLAYGPSDQKWRMLMFQDDANSSAYTRQVSSETAQLNRWTHLVGVYDQTAGQLRLYVDGVLVGQSAHTSTWDAQGAFQIGRAKGNGYMVDRLTGAIDDVAVYGRAMTDDEVRQLYEGWHDSLLVTYPDGRQVRFQANGDGTFQSPPGMFATASQTASGWQVMDKAGVTYVFDATGRLVRVNDSRGRGQDLAYGTDGRLAKVTATGGRSLTFGWGGGHVTSVSTDPVDGAALTWTYGYEGDKLVRACSPDHKCTTFDYGTGSQYASVVANSDPVGYWRLGEAAGASTAVDSARSAGDATYTQVTLGQPGPLGGSTNTAAKLTGQSDITLPRHLFARLGDAVSFEAWFNTTQPGTILTVGGNTAEGAQSALYVGTDGKLRGQYRASLTPAPQPITSSAAVSDGAWHHVALTLAGGVQRLYLDGQEVGFAPGTGLGEWPETSQLGKGFLAGKWPASPTGGASFALTGLLDEAAVYDHALSPAEVGQHVAARAAAPHLMSKITLPSGRVWMQTTYDTATDRVVTHTDVHGGTWKVGEPSVNASSGISTVTVTDPAGEPVIYTYDGWRGLRLTSRTDQLGKQTSYAYDTGGFVAKVTDPNTNTIQYANDAHGNVVATTTCRTGTCQTAHAEYYLNTNDPFDPRNDRPTKLRDARSASATDNTYATTLEYNSFGEQLKQTTPATSDFPNGRATSIAYTDGSEAAVGGGTTPAGLVKSKTDARGSTWEYRYTAAGDLAEQTSPTGLVTKLTYDALGRPRTSTEISAAHPDGVTTTLTYDPGSRPATRTLPGVKNEISGVTHTQQTSYAYDDDGNMLSETVADLTGGDSQRVTTYAYDDHGRVESTTDSEGGVLRQAWNTLGQVARVTDPLGVVVENGYSKRGELTSRTLKGWTGSPVAPQPAKDVVLEAFSYDPGGRLATQVDAMGRKTSYIYHGDNLLSQKIADDVKLNGSTTPRDVVLEAHTYDAAGHRIKLVTSVNATTSTTTDFEYDAAARLTSQTFDTAALKRKTAFVYDANNNPIKATLTAAGTTRSEVQELAYNKANQVTKRTVENGDTDLVTSTTYDERGLATSSTDPRGNAEGATAADFTSTMRYDALGRLVEATGPQVKVDKAGVTRDARPTVRSGYDTFGQLTHSVDAEGRTTITGFDKAGRPTSVTAPPYTPPGGTTITPNVTRAYDAAGQVIRTTDPRGYVTGFEYDQLGRQVRITDPAPDGQTPGRTVIEYDLAGEKLATIDPTGARSEATYDDLGRQITGTQIERKPTSAAYTTTMEYDDAGRLLKQTAPGSKATSYTVNAAGEVTTVTDPLTNKTTMDYDLAGRLIKTTDPNRNVTTAEYDLAGRKTVAKDLDATGAVLRTFGYGYDAAGNEISATSPESHVTKQIFDALNRATSLIEPVSADKSITTSFGYDATGARTRITDGRGNATWTTYNSLGLVETVTEPSTTAHPNAADRTWTQIYDKAGNQTATIQPGGVRIDRTFDHLGRLTKETGEGGGAATAERTFGYDLAGRPTTAGDLTVDFNDRSLPLKVSRGSTQETAYGYDELGNPTQRTDAAGTAIFTWDNANRLKTATDPLTARTLTYGYDPASRLMTITATSGTASTQTIDYDNMDRVTGQTLKNGSGTQLAQITYKWDKDDNLTTKTTTGLAGPGTNTYGYDHAGRLTSWTAPGGATTAYEWDAGGNRTKAGNATFTYDERNRLTSGDGTDYTYTPRGTLATSTKAGATTNYTFDAFDRLIADGDSLYSYDALDRMTSRIRGTTKQTFAYAGLSNDLAAITDSSGAIQAKYARDPGGGLLGLMEGTGAAVAALSDLHGDLVATFTTSLQTSTAYDPYGTVTAQTGTKVGLGYQGEYTDPDTGKVNMHARWYQPGSGTFTSRDTATLTPNPSVQANRYAYANASPLTGTDPSGHYTVDSGSLAGTSYGGFGSSGYTTISAGSYSSSGSSGGGQCIGSCGSRGDIGGGATACDILSCGSADVIDPTWIRQFEWNPYIGNEELARLGWEVMPNGRPVDQPNFWYASEKVQNEYMANWSPTMTDEQLAFSWVSAGGLESFAAMERAAREHSADPRLGEWRRMQQVAAKLGYSSYAVPQNASNGTAASRYKYYSQYKSIIRHWKAINDAARTHGIDRNVLTAVVLFESKDWEVQLGKAGATLAAVKEAILRRDPAGGWAASAGVVQLEAYKARWMLIKYYGKEWEKASLGKVIDQLMNPSRAIHLAAAYLRHLKKTIVYKDPSTGRLTHINDKQAALAYCGCSGVTVKDPTTASINDLQYSKFVRWLETGVLDRDDAHIAYGRQATLKGYWSTRGVAEEYWKCINERRGGGTCP</sequence>
<dbReference type="NCBIfam" id="TIGR01643">
    <property type="entry name" value="YD_repeat_2x"/>
    <property type="match status" value="7"/>
</dbReference>
<dbReference type="InterPro" id="IPR001791">
    <property type="entry name" value="Laminin_G"/>
</dbReference>
<dbReference type="Gene3D" id="2.60.120.200">
    <property type="match status" value="2"/>
</dbReference>
<dbReference type="Gene3D" id="2.180.10.10">
    <property type="entry name" value="RHS repeat-associated core"/>
    <property type="match status" value="4"/>
</dbReference>
<feature type="domain" description="LamG-like jellyroll fold" evidence="6">
    <location>
        <begin position="415"/>
        <end position="554"/>
    </location>
</feature>
<dbReference type="InterPro" id="IPR013320">
    <property type="entry name" value="ConA-like_dom_sf"/>
</dbReference>
<keyword evidence="3" id="KW-1015">Disulfide bond</keyword>
<dbReference type="RefSeq" id="WP_344985806.1">
    <property type="nucleotide sequence ID" value="NZ_BAAAXV010000001.1"/>
</dbReference>
<evidence type="ECO:0000256" key="3">
    <source>
        <dbReference type="ARBA" id="ARBA00023157"/>
    </source>
</evidence>
<dbReference type="InterPro" id="IPR006558">
    <property type="entry name" value="LamG-like"/>
</dbReference>
<keyword evidence="1 5" id="KW-0732">Signal</keyword>
<feature type="compositionally biased region" description="Basic and acidic residues" evidence="4">
    <location>
        <begin position="351"/>
        <end position="363"/>
    </location>
</feature>
<evidence type="ECO:0000256" key="5">
    <source>
        <dbReference type="SAM" id="SignalP"/>
    </source>
</evidence>
<comment type="caution">
    <text evidence="7">The sequence shown here is derived from an EMBL/GenBank/DDBJ whole genome shotgun (WGS) entry which is preliminary data.</text>
</comment>
<proteinExistence type="predicted"/>
<feature type="region of interest" description="Disordered" evidence="4">
    <location>
        <begin position="1583"/>
        <end position="1607"/>
    </location>
</feature>
<evidence type="ECO:0000313" key="7">
    <source>
        <dbReference type="EMBL" id="MFB9629283.1"/>
    </source>
</evidence>
<dbReference type="SUPFAM" id="SSF49899">
    <property type="entry name" value="Concanavalin A-like lectins/glucanases"/>
    <property type="match status" value="2"/>
</dbReference>
<dbReference type="PANTHER" id="PTHR32305:SF15">
    <property type="entry name" value="PROTEIN RHSA-RELATED"/>
    <property type="match status" value="1"/>
</dbReference>
<dbReference type="InterPro" id="IPR022385">
    <property type="entry name" value="Rhs_assc_core"/>
</dbReference>
<accession>A0ABV5SES6</accession>
<organism evidence="7 8">
    <name type="scientific">Nonomuraea helvata</name>
    <dbReference type="NCBI Taxonomy" id="37484"/>
    <lineage>
        <taxon>Bacteria</taxon>
        <taxon>Bacillati</taxon>
        <taxon>Actinomycetota</taxon>
        <taxon>Actinomycetes</taxon>
        <taxon>Streptosporangiales</taxon>
        <taxon>Streptosporangiaceae</taxon>
        <taxon>Nonomuraea</taxon>
    </lineage>
</organism>
<dbReference type="InterPro" id="IPR023346">
    <property type="entry name" value="Lysozyme-like_dom_sf"/>
</dbReference>
<dbReference type="Pfam" id="PF05593">
    <property type="entry name" value="RHS_repeat"/>
    <property type="match status" value="6"/>
</dbReference>
<name>A0ABV5SES6_9ACTN</name>
<dbReference type="Pfam" id="PF13385">
    <property type="entry name" value="Laminin_G_3"/>
    <property type="match status" value="2"/>
</dbReference>
<keyword evidence="2" id="KW-0677">Repeat</keyword>
<evidence type="ECO:0000256" key="1">
    <source>
        <dbReference type="ARBA" id="ARBA00022729"/>
    </source>
</evidence>
<dbReference type="InterPro" id="IPR045351">
    <property type="entry name" value="DUF6531"/>
</dbReference>
<dbReference type="CDD" id="cd00110">
    <property type="entry name" value="LamG"/>
    <property type="match status" value="1"/>
</dbReference>
<dbReference type="Pfam" id="PF20148">
    <property type="entry name" value="DUF6531"/>
    <property type="match status" value="1"/>
</dbReference>
<dbReference type="PANTHER" id="PTHR32305">
    <property type="match status" value="1"/>
</dbReference>
<feature type="signal peptide" evidence="5">
    <location>
        <begin position="1"/>
        <end position="26"/>
    </location>
</feature>
<dbReference type="Gene3D" id="1.10.530.10">
    <property type="match status" value="1"/>
</dbReference>
<dbReference type="NCBIfam" id="TIGR03696">
    <property type="entry name" value="Rhs_assc_core"/>
    <property type="match status" value="1"/>
</dbReference>
<evidence type="ECO:0000259" key="6">
    <source>
        <dbReference type="SMART" id="SM00560"/>
    </source>
</evidence>
<evidence type="ECO:0000256" key="4">
    <source>
        <dbReference type="SAM" id="MobiDB-lite"/>
    </source>
</evidence>
<dbReference type="InterPro" id="IPR031325">
    <property type="entry name" value="RHS_repeat"/>
</dbReference>
<feature type="chain" id="PRO_5045533490" evidence="5">
    <location>
        <begin position="27"/>
        <end position="2762"/>
    </location>
</feature>
<gene>
    <name evidence="7" type="ORF">ACFFSA_39940</name>
</gene>
<protein>
    <submittedName>
        <fullName evidence="7">LamG-like jellyroll fold domain-containing protein</fullName>
    </submittedName>
</protein>
<dbReference type="SUPFAM" id="SSF53955">
    <property type="entry name" value="Lysozyme-like"/>
    <property type="match status" value="1"/>
</dbReference>
<dbReference type="SMART" id="SM00560">
    <property type="entry name" value="LamGL"/>
    <property type="match status" value="2"/>
</dbReference>
<feature type="region of interest" description="Disordered" evidence="4">
    <location>
        <begin position="1076"/>
        <end position="1097"/>
    </location>
</feature>
<dbReference type="Proteomes" id="UP001589532">
    <property type="component" value="Unassembled WGS sequence"/>
</dbReference>
<feature type="domain" description="LamG-like jellyroll fold" evidence="6">
    <location>
        <begin position="783"/>
        <end position="924"/>
    </location>
</feature>
<dbReference type="InterPro" id="IPR056823">
    <property type="entry name" value="TEN-like_YD-shell"/>
</dbReference>
<dbReference type="InterPro" id="IPR006530">
    <property type="entry name" value="YD"/>
</dbReference>
<feature type="region of interest" description="Disordered" evidence="4">
    <location>
        <begin position="345"/>
        <end position="378"/>
    </location>
</feature>
<dbReference type="InterPro" id="IPR050708">
    <property type="entry name" value="T6SS_VgrG/RHS"/>
</dbReference>
<keyword evidence="8" id="KW-1185">Reference proteome</keyword>
<dbReference type="Pfam" id="PF25023">
    <property type="entry name" value="TEN_YD-shell"/>
    <property type="match status" value="1"/>
</dbReference>
<evidence type="ECO:0000256" key="2">
    <source>
        <dbReference type="ARBA" id="ARBA00022737"/>
    </source>
</evidence>
<dbReference type="EMBL" id="JBHMBW010000054">
    <property type="protein sequence ID" value="MFB9629283.1"/>
    <property type="molecule type" value="Genomic_DNA"/>
</dbReference>
<reference evidence="7 8" key="1">
    <citation type="submission" date="2024-09" db="EMBL/GenBank/DDBJ databases">
        <authorList>
            <person name="Sun Q."/>
            <person name="Mori K."/>
        </authorList>
    </citation>
    <scope>NUCLEOTIDE SEQUENCE [LARGE SCALE GENOMIC DNA]</scope>
    <source>
        <strain evidence="7 8">JCM 3143</strain>
    </source>
</reference>
<evidence type="ECO:0000313" key="8">
    <source>
        <dbReference type="Proteomes" id="UP001589532"/>
    </source>
</evidence>